<gene>
    <name evidence="2" type="ORF">N8I74_11795</name>
</gene>
<protein>
    <submittedName>
        <fullName evidence="2">Uncharacterized protein</fullName>
    </submittedName>
</protein>
<evidence type="ECO:0000313" key="3">
    <source>
        <dbReference type="Proteomes" id="UP001061302"/>
    </source>
</evidence>
<feature type="region of interest" description="Disordered" evidence="1">
    <location>
        <begin position="1"/>
        <end position="52"/>
    </location>
</feature>
<dbReference type="EMBL" id="CP106753">
    <property type="protein sequence ID" value="UXY14005.1"/>
    <property type="molecule type" value="Genomic_DNA"/>
</dbReference>
<keyword evidence="3" id="KW-1185">Reference proteome</keyword>
<dbReference type="Proteomes" id="UP001061302">
    <property type="component" value="Chromosome"/>
</dbReference>
<evidence type="ECO:0000256" key="1">
    <source>
        <dbReference type="SAM" id="MobiDB-lite"/>
    </source>
</evidence>
<name>A0ABY6DI29_9NEIS</name>
<evidence type="ECO:0000313" key="2">
    <source>
        <dbReference type="EMBL" id="UXY14005.1"/>
    </source>
</evidence>
<accession>A0ABY6DI29</accession>
<organism evidence="2 3">
    <name type="scientific">Chitiniphilus purpureus</name>
    <dbReference type="NCBI Taxonomy" id="2981137"/>
    <lineage>
        <taxon>Bacteria</taxon>
        <taxon>Pseudomonadati</taxon>
        <taxon>Pseudomonadota</taxon>
        <taxon>Betaproteobacteria</taxon>
        <taxon>Neisseriales</taxon>
        <taxon>Chitinibacteraceae</taxon>
        <taxon>Chitiniphilus</taxon>
    </lineage>
</organism>
<sequence length="52" mass="5858">MKFKLPPSDKPRNPFALAARQRTAGAHDKSSKAKRQALRQALQRSLRRDAAD</sequence>
<proteinExistence type="predicted"/>
<dbReference type="RefSeq" id="WP_263123303.1">
    <property type="nucleotide sequence ID" value="NZ_CP106753.1"/>
</dbReference>
<reference evidence="2" key="1">
    <citation type="submission" date="2022-10" db="EMBL/GenBank/DDBJ databases">
        <title>Chitiniphilus purpureus sp. nov., a novel chitin-degrading bacterium isolated from crawfish pond sediment.</title>
        <authorList>
            <person name="Li K."/>
        </authorList>
    </citation>
    <scope>NUCLEOTIDE SEQUENCE</scope>
    <source>
        <strain evidence="2">CD1</strain>
    </source>
</reference>